<gene>
    <name evidence="1" type="ORF">LTRI10_LOCUS33555</name>
</gene>
<proteinExistence type="predicted"/>
<evidence type="ECO:0000313" key="2">
    <source>
        <dbReference type="Proteomes" id="UP001497516"/>
    </source>
</evidence>
<dbReference type="Proteomes" id="UP001497516">
    <property type="component" value="Chromosome 6"/>
</dbReference>
<dbReference type="EMBL" id="OZ034819">
    <property type="protein sequence ID" value="CAL1392943.1"/>
    <property type="molecule type" value="Genomic_DNA"/>
</dbReference>
<accession>A0AAV2F3X4</accession>
<evidence type="ECO:0000313" key="1">
    <source>
        <dbReference type="EMBL" id="CAL1392943.1"/>
    </source>
</evidence>
<sequence length="126" mass="14170">MISIEISPAHYLSAFGGETQHLRQEFHNDGYGVSIHRSCRCCRTRTADATHVRIKGAHCFWMIGESLSFQQQSPAQSTDQLCDAQLIAIESGWLNRMEWDEASMSEVSKCTSIVPRISADVVSEHR</sequence>
<keyword evidence="2" id="KW-1185">Reference proteome</keyword>
<reference evidence="1 2" key="1">
    <citation type="submission" date="2024-04" db="EMBL/GenBank/DDBJ databases">
        <authorList>
            <person name="Fracassetti M."/>
        </authorList>
    </citation>
    <scope>NUCLEOTIDE SEQUENCE [LARGE SCALE GENOMIC DNA]</scope>
</reference>
<name>A0AAV2F3X4_9ROSI</name>
<organism evidence="1 2">
    <name type="scientific">Linum trigynum</name>
    <dbReference type="NCBI Taxonomy" id="586398"/>
    <lineage>
        <taxon>Eukaryota</taxon>
        <taxon>Viridiplantae</taxon>
        <taxon>Streptophyta</taxon>
        <taxon>Embryophyta</taxon>
        <taxon>Tracheophyta</taxon>
        <taxon>Spermatophyta</taxon>
        <taxon>Magnoliopsida</taxon>
        <taxon>eudicotyledons</taxon>
        <taxon>Gunneridae</taxon>
        <taxon>Pentapetalae</taxon>
        <taxon>rosids</taxon>
        <taxon>fabids</taxon>
        <taxon>Malpighiales</taxon>
        <taxon>Linaceae</taxon>
        <taxon>Linum</taxon>
    </lineage>
</organism>
<dbReference type="AlphaFoldDB" id="A0AAV2F3X4"/>
<protein>
    <submittedName>
        <fullName evidence="1">Uncharacterized protein</fullName>
    </submittedName>
</protein>